<organism evidence="7 8">
    <name type="scientific">Microbulbifer pacificus</name>
    <dbReference type="NCBI Taxonomy" id="407164"/>
    <lineage>
        <taxon>Bacteria</taxon>
        <taxon>Pseudomonadati</taxon>
        <taxon>Pseudomonadota</taxon>
        <taxon>Gammaproteobacteria</taxon>
        <taxon>Cellvibrionales</taxon>
        <taxon>Microbulbiferaceae</taxon>
        <taxon>Microbulbifer</taxon>
    </lineage>
</organism>
<dbReference type="GO" id="GO:0008691">
    <property type="term" value="F:3-hydroxybutyryl-CoA dehydrogenase activity"/>
    <property type="evidence" value="ECO:0007669"/>
    <property type="project" value="TreeGrafter"/>
</dbReference>
<dbReference type="Gene3D" id="1.10.1040.10">
    <property type="entry name" value="N-(1-d-carboxylethyl)-l-norvaline Dehydrogenase, domain 2"/>
    <property type="match status" value="1"/>
</dbReference>
<accession>A0AAU0N1D5</accession>
<evidence type="ECO:0000256" key="2">
    <source>
        <dbReference type="ARBA" id="ARBA00023002"/>
    </source>
</evidence>
<keyword evidence="8" id="KW-1185">Reference proteome</keyword>
<dbReference type="InterPro" id="IPR022694">
    <property type="entry name" value="3-OHacyl-CoA_DH"/>
</dbReference>
<dbReference type="PANTHER" id="PTHR48075">
    <property type="entry name" value="3-HYDROXYACYL-COA DEHYDROGENASE FAMILY PROTEIN"/>
    <property type="match status" value="1"/>
</dbReference>
<evidence type="ECO:0000313" key="8">
    <source>
        <dbReference type="Proteomes" id="UP001302477"/>
    </source>
</evidence>
<gene>
    <name evidence="7" type="ORF">R5R33_17175</name>
</gene>
<proteinExistence type="inferred from homology"/>
<evidence type="ECO:0000313" key="7">
    <source>
        <dbReference type="EMBL" id="WOX05449.1"/>
    </source>
</evidence>
<dbReference type="InterPro" id="IPR008927">
    <property type="entry name" value="6-PGluconate_DH-like_C_sf"/>
</dbReference>
<dbReference type="Pfam" id="PF02737">
    <property type="entry name" value="3HCDH_N"/>
    <property type="match status" value="1"/>
</dbReference>
<evidence type="ECO:0000256" key="3">
    <source>
        <dbReference type="ARBA" id="ARBA00023027"/>
    </source>
</evidence>
<keyword evidence="3" id="KW-0520">NAD</keyword>
<evidence type="ECO:0000259" key="5">
    <source>
        <dbReference type="Pfam" id="PF00725"/>
    </source>
</evidence>
<dbReference type="GO" id="GO:0006635">
    <property type="term" value="P:fatty acid beta-oxidation"/>
    <property type="evidence" value="ECO:0007669"/>
    <property type="project" value="TreeGrafter"/>
</dbReference>
<evidence type="ECO:0000256" key="4">
    <source>
        <dbReference type="PIRSR" id="PIRSR000105-1"/>
    </source>
</evidence>
<dbReference type="FunFam" id="3.40.50.720:FF:000009">
    <property type="entry name" value="Fatty oxidation complex, alpha subunit"/>
    <property type="match status" value="1"/>
</dbReference>
<dbReference type="PANTHER" id="PTHR48075:SF5">
    <property type="entry name" value="3-HYDROXYBUTYRYL-COA DEHYDROGENASE"/>
    <property type="match status" value="1"/>
</dbReference>
<name>A0AAU0N1D5_9GAMM</name>
<evidence type="ECO:0000259" key="6">
    <source>
        <dbReference type="Pfam" id="PF02737"/>
    </source>
</evidence>
<dbReference type="SUPFAM" id="SSF51735">
    <property type="entry name" value="NAD(P)-binding Rossmann-fold domains"/>
    <property type="match status" value="1"/>
</dbReference>
<dbReference type="KEGG" id="mpaf:R5R33_17175"/>
<dbReference type="PROSITE" id="PS00067">
    <property type="entry name" value="3HCDH"/>
    <property type="match status" value="1"/>
</dbReference>
<protein>
    <submittedName>
        <fullName evidence="7">3-hydroxyacyl-CoA dehydrogenase NAD-binding domain-containing protein</fullName>
    </submittedName>
</protein>
<feature type="domain" description="3-hydroxyacyl-CoA dehydrogenase NAD binding" evidence="6">
    <location>
        <begin position="10"/>
        <end position="190"/>
    </location>
</feature>
<dbReference type="PIRSF" id="PIRSF000105">
    <property type="entry name" value="HCDH"/>
    <property type="match status" value="1"/>
</dbReference>
<dbReference type="Pfam" id="PF00725">
    <property type="entry name" value="3HCDH"/>
    <property type="match status" value="1"/>
</dbReference>
<evidence type="ECO:0000256" key="1">
    <source>
        <dbReference type="ARBA" id="ARBA00009463"/>
    </source>
</evidence>
<dbReference type="InterPro" id="IPR013328">
    <property type="entry name" value="6PGD_dom2"/>
</dbReference>
<dbReference type="InterPro" id="IPR006108">
    <property type="entry name" value="3HC_DH_C"/>
</dbReference>
<comment type="similarity">
    <text evidence="1">Belongs to the 3-hydroxyacyl-CoA dehydrogenase family.</text>
</comment>
<dbReference type="InterPro" id="IPR006180">
    <property type="entry name" value="3-OHacyl-CoA_DH_CS"/>
</dbReference>
<dbReference type="EMBL" id="CP137555">
    <property type="protein sequence ID" value="WOX05449.1"/>
    <property type="molecule type" value="Genomic_DNA"/>
</dbReference>
<dbReference type="AlphaFoldDB" id="A0AAU0N1D5"/>
<dbReference type="Proteomes" id="UP001302477">
    <property type="component" value="Chromosome"/>
</dbReference>
<reference evidence="7 8" key="1">
    <citation type="submission" date="2023-10" db="EMBL/GenBank/DDBJ databases">
        <title>Description of Microbulbifer bruguierae sp. nov., isolated from the sediments of mangrove plant Bruguiera sexangula and comparative genomic analyses of the genus Microbulbifer.</title>
        <authorList>
            <person name="Long M."/>
        </authorList>
    </citation>
    <scope>NUCLEOTIDE SEQUENCE [LARGE SCALE GENOMIC DNA]</scope>
    <source>
        <strain evidence="7 8">SPO729</strain>
    </source>
</reference>
<dbReference type="GO" id="GO:0070403">
    <property type="term" value="F:NAD+ binding"/>
    <property type="evidence" value="ECO:0007669"/>
    <property type="project" value="InterPro"/>
</dbReference>
<dbReference type="SUPFAM" id="SSF48179">
    <property type="entry name" value="6-phosphogluconate dehydrogenase C-terminal domain-like"/>
    <property type="match status" value="1"/>
</dbReference>
<dbReference type="InterPro" id="IPR036291">
    <property type="entry name" value="NAD(P)-bd_dom_sf"/>
</dbReference>
<dbReference type="Gene3D" id="3.40.50.720">
    <property type="entry name" value="NAD(P)-binding Rossmann-like Domain"/>
    <property type="match status" value="1"/>
</dbReference>
<dbReference type="InterPro" id="IPR006176">
    <property type="entry name" value="3-OHacyl-CoA_DH_NAD-bd"/>
</dbReference>
<sequence length="289" mass="31146">MMSSINRGLKVAIVGAGTMGRGIVQVLAQTEDVTSIIWKGRSLKSIHSAFSDLEVQLGRLVAKKRIAAEEASRFIRKIVATEDYADLTDAQCIIEAVSENMDAKRDVFVSLAKVTSPDTILASNTSSLSITELASLTANPANVVGLHFFNPAPVMKLTEVIAGLTTSQCTLNWALDFARKLGKDPVVVNEAPGFIVNRMLIPMINEAIGILAESVATAEEIDKAMTLGANHPIGPLALADLIGNDVNLSIMETLHSETGDPKYRAHPLLRKMVRANLLGRKTGFGFFKY</sequence>
<keyword evidence="2" id="KW-0560">Oxidoreductase</keyword>
<feature type="site" description="Important for catalytic activity" evidence="4">
    <location>
        <position position="147"/>
    </location>
</feature>
<dbReference type="RefSeq" id="WP_318953921.1">
    <property type="nucleotide sequence ID" value="NZ_CP137555.1"/>
</dbReference>
<feature type="domain" description="3-hydroxyacyl-CoA dehydrogenase C-terminal" evidence="5">
    <location>
        <begin position="193"/>
        <end position="289"/>
    </location>
</feature>